<dbReference type="InterPro" id="IPR051907">
    <property type="entry name" value="DoxX-like_oxidoreductase"/>
</dbReference>
<evidence type="ECO:0000256" key="5">
    <source>
        <dbReference type="ARBA" id="ARBA00022989"/>
    </source>
</evidence>
<feature type="transmembrane region" description="Helical" evidence="7">
    <location>
        <begin position="72"/>
        <end position="89"/>
    </location>
</feature>
<evidence type="ECO:0000313" key="9">
    <source>
        <dbReference type="Proteomes" id="UP000441585"/>
    </source>
</evidence>
<proteinExistence type="inferred from homology"/>
<evidence type="ECO:0000256" key="7">
    <source>
        <dbReference type="SAM" id="Phobius"/>
    </source>
</evidence>
<name>A0A6I2MGZ2_9BACI</name>
<evidence type="ECO:0000313" key="8">
    <source>
        <dbReference type="EMBL" id="MRX56316.1"/>
    </source>
</evidence>
<dbReference type="EMBL" id="WKKF01000011">
    <property type="protein sequence ID" value="MRX56316.1"/>
    <property type="molecule type" value="Genomic_DNA"/>
</dbReference>
<evidence type="ECO:0000256" key="3">
    <source>
        <dbReference type="ARBA" id="ARBA00022475"/>
    </source>
</evidence>
<evidence type="ECO:0000256" key="1">
    <source>
        <dbReference type="ARBA" id="ARBA00004651"/>
    </source>
</evidence>
<sequence>MKKNAELGGLIVRIALGFIFFVHGLAKFQGGIEQTAGFFDSIGIPGFLAYPIAVIEAAGGILLILGLGTRIIAALFGLIMLGAIFTAKLGSEFIGGYELDAALLAMSAFLVLSGSKFLSMEQLMFKNKD</sequence>
<comment type="caution">
    <text evidence="8">The sequence shown here is derived from an EMBL/GenBank/DDBJ whole genome shotgun (WGS) entry which is preliminary data.</text>
</comment>
<keyword evidence="5 7" id="KW-1133">Transmembrane helix</keyword>
<feature type="transmembrane region" description="Helical" evidence="7">
    <location>
        <begin position="46"/>
        <end position="65"/>
    </location>
</feature>
<keyword evidence="3" id="KW-1003">Cell membrane</keyword>
<protein>
    <submittedName>
        <fullName evidence="8">DoxX family membrane protein</fullName>
    </submittedName>
</protein>
<feature type="transmembrane region" description="Helical" evidence="7">
    <location>
        <begin position="7"/>
        <end position="26"/>
    </location>
</feature>
<dbReference type="InterPro" id="IPR032808">
    <property type="entry name" value="DoxX"/>
</dbReference>
<keyword evidence="9" id="KW-1185">Reference proteome</keyword>
<keyword evidence="6 7" id="KW-0472">Membrane</keyword>
<accession>A0A6I2MGZ2</accession>
<comment type="subcellular location">
    <subcellularLocation>
        <location evidence="1">Cell membrane</location>
        <topology evidence="1">Multi-pass membrane protein</topology>
    </subcellularLocation>
</comment>
<dbReference type="GO" id="GO:0005886">
    <property type="term" value="C:plasma membrane"/>
    <property type="evidence" value="ECO:0007669"/>
    <property type="project" value="UniProtKB-SubCell"/>
</dbReference>
<comment type="similarity">
    <text evidence="2">Belongs to the DoxX family.</text>
</comment>
<dbReference type="PANTHER" id="PTHR33452:SF1">
    <property type="entry name" value="INNER MEMBRANE PROTEIN YPHA-RELATED"/>
    <property type="match status" value="1"/>
</dbReference>
<keyword evidence="4 7" id="KW-0812">Transmembrane</keyword>
<feature type="transmembrane region" description="Helical" evidence="7">
    <location>
        <begin position="101"/>
        <end position="118"/>
    </location>
</feature>
<evidence type="ECO:0000256" key="6">
    <source>
        <dbReference type="ARBA" id="ARBA00023136"/>
    </source>
</evidence>
<dbReference type="AlphaFoldDB" id="A0A6I2MGZ2"/>
<dbReference type="Pfam" id="PF07681">
    <property type="entry name" value="DoxX"/>
    <property type="match status" value="1"/>
</dbReference>
<dbReference type="PANTHER" id="PTHR33452">
    <property type="entry name" value="OXIDOREDUCTASE CATD-RELATED"/>
    <property type="match status" value="1"/>
</dbReference>
<evidence type="ECO:0000256" key="2">
    <source>
        <dbReference type="ARBA" id="ARBA00006679"/>
    </source>
</evidence>
<dbReference type="RefSeq" id="WP_070875828.1">
    <property type="nucleotide sequence ID" value="NZ_CAJFZX010000009.1"/>
</dbReference>
<evidence type="ECO:0000256" key="4">
    <source>
        <dbReference type="ARBA" id="ARBA00022692"/>
    </source>
</evidence>
<reference evidence="8 9" key="1">
    <citation type="submission" date="2019-11" db="EMBL/GenBank/DDBJ databases">
        <title>Bacillus idriensis genome.</title>
        <authorList>
            <person name="Konopka E.N."/>
            <person name="Newman J.D."/>
        </authorList>
    </citation>
    <scope>NUCLEOTIDE SEQUENCE [LARGE SCALE GENOMIC DNA]</scope>
    <source>
        <strain evidence="8 9">DSM 19097</strain>
    </source>
</reference>
<organism evidence="8 9">
    <name type="scientific">Metabacillus idriensis</name>
    <dbReference type="NCBI Taxonomy" id="324768"/>
    <lineage>
        <taxon>Bacteria</taxon>
        <taxon>Bacillati</taxon>
        <taxon>Bacillota</taxon>
        <taxon>Bacilli</taxon>
        <taxon>Bacillales</taxon>
        <taxon>Bacillaceae</taxon>
        <taxon>Metabacillus</taxon>
    </lineage>
</organism>
<dbReference type="Proteomes" id="UP000441585">
    <property type="component" value="Unassembled WGS sequence"/>
</dbReference>
<gene>
    <name evidence="8" type="ORF">GJU41_20345</name>
</gene>